<accession>A0A818R6D0</accession>
<feature type="region of interest" description="Disordered" evidence="1">
    <location>
        <begin position="542"/>
        <end position="640"/>
    </location>
</feature>
<dbReference type="AlphaFoldDB" id="A0A818R6D0"/>
<comment type="caution">
    <text evidence="2">The sequence shown here is derived from an EMBL/GenBank/DDBJ whole genome shotgun (WGS) entry which is preliminary data.</text>
</comment>
<dbReference type="Proteomes" id="UP000663874">
    <property type="component" value="Unassembled WGS sequence"/>
</dbReference>
<feature type="compositionally biased region" description="Polar residues" evidence="1">
    <location>
        <begin position="191"/>
        <end position="204"/>
    </location>
</feature>
<feature type="compositionally biased region" description="Polar residues" evidence="1">
    <location>
        <begin position="155"/>
        <end position="169"/>
    </location>
</feature>
<evidence type="ECO:0000313" key="3">
    <source>
        <dbReference type="Proteomes" id="UP000663874"/>
    </source>
</evidence>
<dbReference type="EMBL" id="CAJOBE010000477">
    <property type="protein sequence ID" value="CAF3647664.1"/>
    <property type="molecule type" value="Genomic_DNA"/>
</dbReference>
<protein>
    <submittedName>
        <fullName evidence="2">Uncharacterized protein</fullName>
    </submittedName>
</protein>
<feature type="compositionally biased region" description="Polar residues" evidence="1">
    <location>
        <begin position="119"/>
        <end position="133"/>
    </location>
</feature>
<feature type="region of interest" description="Disordered" evidence="1">
    <location>
        <begin position="109"/>
        <end position="134"/>
    </location>
</feature>
<gene>
    <name evidence="2" type="ORF">FNK824_LOCUS5805</name>
</gene>
<feature type="compositionally biased region" description="Polar residues" evidence="1">
    <location>
        <begin position="83"/>
        <end position="96"/>
    </location>
</feature>
<evidence type="ECO:0000256" key="1">
    <source>
        <dbReference type="SAM" id="MobiDB-lite"/>
    </source>
</evidence>
<feature type="compositionally biased region" description="Basic and acidic residues" evidence="1">
    <location>
        <begin position="554"/>
        <end position="564"/>
    </location>
</feature>
<feature type="compositionally biased region" description="Polar residues" evidence="1">
    <location>
        <begin position="626"/>
        <end position="635"/>
    </location>
</feature>
<proteinExistence type="predicted"/>
<organism evidence="2 3">
    <name type="scientific">Rotaria sordida</name>
    <dbReference type="NCBI Taxonomy" id="392033"/>
    <lineage>
        <taxon>Eukaryota</taxon>
        <taxon>Metazoa</taxon>
        <taxon>Spiralia</taxon>
        <taxon>Gnathifera</taxon>
        <taxon>Rotifera</taxon>
        <taxon>Eurotatoria</taxon>
        <taxon>Bdelloidea</taxon>
        <taxon>Philodinida</taxon>
        <taxon>Philodinidae</taxon>
        <taxon>Rotaria</taxon>
    </lineage>
</organism>
<feature type="compositionally biased region" description="Polar residues" evidence="1">
    <location>
        <begin position="28"/>
        <end position="61"/>
    </location>
</feature>
<sequence length="707" mass="76537">MHYASQQGPDIVASTSATLNTRPISSSTFRASSIPSIQPTTKSSNVFSGTSTGPQTSTRPNVGTVGPAGILSVTSMPPKMSTGRPSSSGPQASTRLNVVTVGPAGILSMTSMPPKISTGRPSSTGPQASTRPNVITVGPAGILSVTSMPPKMSTGRPSSTGPQASTRPNVGTVGPAGILSVTSMPPKMSTGRPSSTGPQGSTLRNVVTVGPSYDTLSKSQAIEFLQQVSSTESKLSLLDAMKDKVTFSIEEINELVPSTDSSSSNDTDLSFYDNLSYLSLLIPQQRCPHIFTSFNNAAQSTKTLSNTNKRSSLLRGLFRRYSSKQRAPIVKQSIKNFQRENKKRSISGGDQVKLSHTKCIHMEQSYQSKHPYNINIQDDIIANQENTNNKMQLSLQGLHYDFKQIKAISTINSPEIKQLSKDLLLTIPFDSRSSFVKDKSLSSLSDPISIRQQVNEQKQNIQSVHSVGGIPKITTTNSTLEKTSFNANQHKYYAQTPNYNYPKRLSAIKILAKQYSLPVATPNNMGLFWYSANQQTMNRTVPFSKHDKISKKNNRFDSSSDSRDTSSSSSLSSTSNSTETTTNSTYSNSSSSTTTTATTTTSNSQKPNKSTSTSTSSSYQSKQQTIKLTGQYNRNQNDRDDFIRIELNSITSRTSTSTNTSLQPCHRRSIPQKQLSIISNSITTSNNHSSSSTSSTSSLTTTNKNKK</sequence>
<feature type="compositionally biased region" description="Low complexity" evidence="1">
    <location>
        <begin position="565"/>
        <end position="625"/>
    </location>
</feature>
<feature type="region of interest" description="Disordered" evidence="1">
    <location>
        <begin position="682"/>
        <end position="707"/>
    </location>
</feature>
<feature type="region of interest" description="Disordered" evidence="1">
    <location>
        <begin position="77"/>
        <end position="96"/>
    </location>
</feature>
<evidence type="ECO:0000313" key="2">
    <source>
        <dbReference type="EMBL" id="CAF3647664.1"/>
    </source>
</evidence>
<name>A0A818R6D0_9BILA</name>
<reference evidence="2" key="1">
    <citation type="submission" date="2021-02" db="EMBL/GenBank/DDBJ databases">
        <authorList>
            <person name="Nowell W R."/>
        </authorList>
    </citation>
    <scope>NUCLEOTIDE SEQUENCE</scope>
</reference>
<feature type="region of interest" description="Disordered" evidence="1">
    <location>
        <begin position="147"/>
        <end position="204"/>
    </location>
</feature>
<feature type="region of interest" description="Disordered" evidence="1">
    <location>
        <begin position="28"/>
        <end position="64"/>
    </location>
</feature>